<reference evidence="1" key="1">
    <citation type="submission" date="2021-02" db="EMBL/GenBank/DDBJ databases">
        <authorList>
            <person name="Nowell W R."/>
        </authorList>
    </citation>
    <scope>NUCLEOTIDE SEQUENCE</scope>
</reference>
<name>A0A8S2Y597_9BILA</name>
<feature type="non-terminal residue" evidence="1">
    <location>
        <position position="1"/>
    </location>
</feature>
<evidence type="ECO:0000313" key="2">
    <source>
        <dbReference type="Proteomes" id="UP000676336"/>
    </source>
</evidence>
<gene>
    <name evidence="1" type="ORF">SMN809_LOCUS36035</name>
</gene>
<protein>
    <submittedName>
        <fullName evidence="1">Uncharacterized protein</fullName>
    </submittedName>
</protein>
<proteinExistence type="predicted"/>
<sequence length="80" mass="9068">RNDVPNCYLSYLTRRRLAYCSDNYADYLHLTSQCVPSKSVENITNVRTYDICDTNSSIASMNGIISSPNFPSYQQTANEC</sequence>
<accession>A0A8S2Y597</accession>
<evidence type="ECO:0000313" key="1">
    <source>
        <dbReference type="EMBL" id="CAF4526429.1"/>
    </source>
</evidence>
<dbReference type="EMBL" id="CAJOBI010087546">
    <property type="protein sequence ID" value="CAF4526429.1"/>
    <property type="molecule type" value="Genomic_DNA"/>
</dbReference>
<dbReference type="AlphaFoldDB" id="A0A8S2Y597"/>
<feature type="non-terminal residue" evidence="1">
    <location>
        <position position="80"/>
    </location>
</feature>
<comment type="caution">
    <text evidence="1">The sequence shown here is derived from an EMBL/GenBank/DDBJ whole genome shotgun (WGS) entry which is preliminary data.</text>
</comment>
<dbReference type="Proteomes" id="UP000676336">
    <property type="component" value="Unassembled WGS sequence"/>
</dbReference>
<organism evidence="1 2">
    <name type="scientific">Rotaria magnacalcarata</name>
    <dbReference type="NCBI Taxonomy" id="392030"/>
    <lineage>
        <taxon>Eukaryota</taxon>
        <taxon>Metazoa</taxon>
        <taxon>Spiralia</taxon>
        <taxon>Gnathifera</taxon>
        <taxon>Rotifera</taxon>
        <taxon>Eurotatoria</taxon>
        <taxon>Bdelloidea</taxon>
        <taxon>Philodinida</taxon>
        <taxon>Philodinidae</taxon>
        <taxon>Rotaria</taxon>
    </lineage>
</organism>